<gene>
    <name evidence="2" type="ORF">LOTGIDRAFT_163176</name>
</gene>
<feature type="region of interest" description="Disordered" evidence="1">
    <location>
        <begin position="94"/>
        <end position="117"/>
    </location>
</feature>
<dbReference type="AlphaFoldDB" id="V4A9R6"/>
<dbReference type="GeneID" id="20239291"/>
<name>V4A9R6_LOTGI</name>
<dbReference type="KEGG" id="lgi:LOTGIDRAFT_163176"/>
<feature type="compositionally biased region" description="Basic and acidic residues" evidence="1">
    <location>
        <begin position="102"/>
        <end position="117"/>
    </location>
</feature>
<dbReference type="Proteomes" id="UP000030746">
    <property type="component" value="Unassembled WGS sequence"/>
</dbReference>
<dbReference type="RefSeq" id="XP_009057486.1">
    <property type="nucleotide sequence ID" value="XM_009059238.1"/>
</dbReference>
<evidence type="ECO:0000256" key="1">
    <source>
        <dbReference type="SAM" id="MobiDB-lite"/>
    </source>
</evidence>
<dbReference type="CTD" id="20239291"/>
<evidence type="ECO:0000313" key="3">
    <source>
        <dbReference type="Proteomes" id="UP000030746"/>
    </source>
</evidence>
<protein>
    <submittedName>
        <fullName evidence="2">Uncharacterized protein</fullName>
    </submittedName>
</protein>
<accession>V4A9R6</accession>
<sequence>MLRTRFYSGLRADLKLRCGHKYDATKNFEDLVVQVRCIEHELQPSTSGSKKEAQVKATSATNEDNEASIKVLTTSLQKLTSEFTNFRNEMLGSSVSVQQHQTNEHQSDRRVEKRVDRNVSGSEEPSCFRCGQTGICESCLVNGTVF</sequence>
<organism evidence="2 3">
    <name type="scientific">Lottia gigantea</name>
    <name type="common">Giant owl limpet</name>
    <dbReference type="NCBI Taxonomy" id="225164"/>
    <lineage>
        <taxon>Eukaryota</taxon>
        <taxon>Metazoa</taxon>
        <taxon>Spiralia</taxon>
        <taxon>Lophotrochozoa</taxon>
        <taxon>Mollusca</taxon>
        <taxon>Gastropoda</taxon>
        <taxon>Patellogastropoda</taxon>
        <taxon>Lottioidea</taxon>
        <taxon>Lottiidae</taxon>
        <taxon>Lottia</taxon>
    </lineage>
</organism>
<dbReference type="EMBL" id="KB202199">
    <property type="protein sequence ID" value="ESO91815.1"/>
    <property type="molecule type" value="Genomic_DNA"/>
</dbReference>
<reference evidence="2 3" key="1">
    <citation type="journal article" date="2013" name="Nature">
        <title>Insights into bilaterian evolution from three spiralian genomes.</title>
        <authorList>
            <person name="Simakov O."/>
            <person name="Marletaz F."/>
            <person name="Cho S.J."/>
            <person name="Edsinger-Gonzales E."/>
            <person name="Havlak P."/>
            <person name="Hellsten U."/>
            <person name="Kuo D.H."/>
            <person name="Larsson T."/>
            <person name="Lv J."/>
            <person name="Arendt D."/>
            <person name="Savage R."/>
            <person name="Osoegawa K."/>
            <person name="de Jong P."/>
            <person name="Grimwood J."/>
            <person name="Chapman J.A."/>
            <person name="Shapiro H."/>
            <person name="Aerts A."/>
            <person name="Otillar R.P."/>
            <person name="Terry A.Y."/>
            <person name="Boore J.L."/>
            <person name="Grigoriev I.V."/>
            <person name="Lindberg D.R."/>
            <person name="Seaver E.C."/>
            <person name="Weisblat D.A."/>
            <person name="Putnam N.H."/>
            <person name="Rokhsar D.S."/>
        </authorList>
    </citation>
    <scope>NUCLEOTIDE SEQUENCE [LARGE SCALE GENOMIC DNA]</scope>
</reference>
<dbReference type="HOGENOM" id="CLU_1779540_0_0_1"/>
<evidence type="ECO:0000313" key="2">
    <source>
        <dbReference type="EMBL" id="ESO91815.1"/>
    </source>
</evidence>
<keyword evidence="3" id="KW-1185">Reference proteome</keyword>
<proteinExistence type="predicted"/>